<keyword evidence="3" id="KW-1185">Reference proteome</keyword>
<sequence length="206" mass="23478">MQDILYHLHSLLPLRDAARAACVSHVFLNSWRCPNLCFSMEALRLKAHSDKTSRDFTKTVDHILKRHSGIGMKTFQLTMYGCYNIHSCHLDSWLHFALTSGIEQLILVTNSMRSKYNFPLSLLSGKSGNSSIRYLRLSFCTLGPTVRLEFFRSLKKLHLYYVIISGDELGCLLLYSVALEQLELAHCKELVCLEIRYPVPCCSSAV</sequence>
<evidence type="ECO:0000259" key="1">
    <source>
        <dbReference type="Pfam" id="PF23622"/>
    </source>
</evidence>
<dbReference type="OrthoDB" id="673243at2759"/>
<evidence type="ECO:0000313" key="2">
    <source>
        <dbReference type="EMBL" id="KAF8780920.1"/>
    </source>
</evidence>
<dbReference type="SUPFAM" id="SSF52058">
    <property type="entry name" value="L domain-like"/>
    <property type="match status" value="1"/>
</dbReference>
<comment type="caution">
    <text evidence="2">The sequence shown here is derived from an EMBL/GenBank/DDBJ whole genome shotgun (WGS) entry which is preliminary data.</text>
</comment>
<dbReference type="AlphaFoldDB" id="A0A835G0W0"/>
<proteinExistence type="predicted"/>
<evidence type="ECO:0000313" key="3">
    <source>
        <dbReference type="Proteomes" id="UP000636709"/>
    </source>
</evidence>
<dbReference type="InterPro" id="IPR055357">
    <property type="entry name" value="LRR_At1g61320_AtMIF1"/>
</dbReference>
<name>A0A835G0W0_9POAL</name>
<accession>A0A835G0W0</accession>
<dbReference type="EMBL" id="JACEFO010000112">
    <property type="protein sequence ID" value="KAF8780920.1"/>
    <property type="molecule type" value="Genomic_DNA"/>
</dbReference>
<reference evidence="2" key="1">
    <citation type="submission" date="2020-07" db="EMBL/GenBank/DDBJ databases">
        <title>Genome sequence and genetic diversity analysis of an under-domesticated orphan crop, white fonio (Digitaria exilis).</title>
        <authorList>
            <person name="Bennetzen J.L."/>
            <person name="Chen S."/>
            <person name="Ma X."/>
            <person name="Wang X."/>
            <person name="Yssel A.E.J."/>
            <person name="Chaluvadi S.R."/>
            <person name="Johnson M."/>
            <person name="Gangashetty P."/>
            <person name="Hamidou F."/>
            <person name="Sanogo M.D."/>
            <person name="Zwaenepoel A."/>
            <person name="Wallace J."/>
            <person name="Van De Peer Y."/>
            <person name="Van Deynze A."/>
        </authorList>
    </citation>
    <scope>NUCLEOTIDE SEQUENCE</scope>
    <source>
        <tissue evidence="2">Leaves</tissue>
    </source>
</reference>
<dbReference type="InterPro" id="IPR053772">
    <property type="entry name" value="At1g61320/At1g61330-like"/>
</dbReference>
<organism evidence="2 3">
    <name type="scientific">Digitaria exilis</name>
    <dbReference type="NCBI Taxonomy" id="1010633"/>
    <lineage>
        <taxon>Eukaryota</taxon>
        <taxon>Viridiplantae</taxon>
        <taxon>Streptophyta</taxon>
        <taxon>Embryophyta</taxon>
        <taxon>Tracheophyta</taxon>
        <taxon>Spermatophyta</taxon>
        <taxon>Magnoliopsida</taxon>
        <taxon>Liliopsida</taxon>
        <taxon>Poales</taxon>
        <taxon>Poaceae</taxon>
        <taxon>PACMAD clade</taxon>
        <taxon>Panicoideae</taxon>
        <taxon>Panicodae</taxon>
        <taxon>Paniceae</taxon>
        <taxon>Anthephorinae</taxon>
        <taxon>Digitaria</taxon>
    </lineage>
</organism>
<dbReference type="Pfam" id="PF23622">
    <property type="entry name" value="LRR_At1g61320_AtMIF1"/>
    <property type="match status" value="1"/>
</dbReference>
<dbReference type="Proteomes" id="UP000636709">
    <property type="component" value="Unassembled WGS sequence"/>
</dbReference>
<feature type="domain" description="At1g61320/AtMIF1 LRR" evidence="1">
    <location>
        <begin position="63"/>
        <end position="196"/>
    </location>
</feature>
<protein>
    <recommendedName>
        <fullName evidence="1">At1g61320/AtMIF1 LRR domain-containing protein</fullName>
    </recommendedName>
</protein>
<dbReference type="PANTHER" id="PTHR34145:SF56">
    <property type="entry name" value="F-BOX DOMAIN-CONTAINING PROTEIN"/>
    <property type="match status" value="1"/>
</dbReference>
<gene>
    <name evidence="2" type="ORF">HU200_000884</name>
</gene>
<dbReference type="PANTHER" id="PTHR34145">
    <property type="entry name" value="OS02G0105600 PROTEIN"/>
    <property type="match status" value="1"/>
</dbReference>